<evidence type="ECO:0000256" key="6">
    <source>
        <dbReference type="SAM" id="Phobius"/>
    </source>
</evidence>
<dbReference type="GO" id="GO:0004930">
    <property type="term" value="F:G protein-coupled receptor activity"/>
    <property type="evidence" value="ECO:0007669"/>
    <property type="project" value="InterPro"/>
</dbReference>
<evidence type="ECO:0000256" key="4">
    <source>
        <dbReference type="ARBA" id="ARBA00023136"/>
    </source>
</evidence>
<dbReference type="InterPro" id="IPR017978">
    <property type="entry name" value="GPCR_3_C"/>
</dbReference>
<evidence type="ECO:0000313" key="9">
    <source>
        <dbReference type="EMBL" id="ORX52522.1"/>
    </source>
</evidence>
<accession>A0A1Y1VC15</accession>
<dbReference type="InterPro" id="IPR000337">
    <property type="entry name" value="GPCR_3"/>
</dbReference>
<evidence type="ECO:0000259" key="8">
    <source>
        <dbReference type="PROSITE" id="PS50259"/>
    </source>
</evidence>
<feature type="signal peptide" evidence="7">
    <location>
        <begin position="1"/>
        <end position="20"/>
    </location>
</feature>
<keyword evidence="5" id="KW-0325">Glycoprotein</keyword>
<dbReference type="InterPro" id="IPR011050">
    <property type="entry name" value="Pectin_lyase_fold/virulence"/>
</dbReference>
<dbReference type="SUPFAM" id="SSF51126">
    <property type="entry name" value="Pectin lyase-like"/>
    <property type="match status" value="2"/>
</dbReference>
<dbReference type="EMBL" id="MCFH01000015">
    <property type="protein sequence ID" value="ORX52522.1"/>
    <property type="molecule type" value="Genomic_DNA"/>
</dbReference>
<evidence type="ECO:0000256" key="1">
    <source>
        <dbReference type="ARBA" id="ARBA00004141"/>
    </source>
</evidence>
<comment type="subcellular location">
    <subcellularLocation>
        <location evidence="1">Membrane</location>
        <topology evidence="1">Multi-pass membrane protein</topology>
    </subcellularLocation>
</comment>
<gene>
    <name evidence="9" type="ORF">BCR36DRAFT_30734</name>
</gene>
<dbReference type="GO" id="GO:0016020">
    <property type="term" value="C:membrane"/>
    <property type="evidence" value="ECO:0007669"/>
    <property type="project" value="UniProtKB-SubCell"/>
</dbReference>
<dbReference type="PROSITE" id="PS50259">
    <property type="entry name" value="G_PROTEIN_RECEP_F3_4"/>
    <property type="match status" value="1"/>
</dbReference>
<reference evidence="9 10" key="2">
    <citation type="submission" date="2016-08" db="EMBL/GenBank/DDBJ databases">
        <title>Pervasive Adenine N6-methylation of Active Genes in Fungi.</title>
        <authorList>
            <consortium name="DOE Joint Genome Institute"/>
            <person name="Mondo S.J."/>
            <person name="Dannebaum R.O."/>
            <person name="Kuo R.C."/>
            <person name="Labutti K."/>
            <person name="Haridas S."/>
            <person name="Kuo A."/>
            <person name="Salamov A."/>
            <person name="Ahrendt S.R."/>
            <person name="Lipzen A."/>
            <person name="Sullivan W."/>
            <person name="Andreopoulos W.B."/>
            <person name="Clum A."/>
            <person name="Lindquist E."/>
            <person name="Daum C."/>
            <person name="Ramamoorthy G.K."/>
            <person name="Gryganskyi A."/>
            <person name="Culley D."/>
            <person name="Magnuson J.K."/>
            <person name="James T.Y."/>
            <person name="O'Malley M.A."/>
            <person name="Stajich J.E."/>
            <person name="Spatafora J.W."/>
            <person name="Visel A."/>
            <person name="Grigoriev I.V."/>
        </authorList>
    </citation>
    <scope>NUCLEOTIDE SEQUENCE [LARGE SCALE GENOMIC DNA]</scope>
    <source>
        <strain evidence="10">finn</strain>
    </source>
</reference>
<evidence type="ECO:0000256" key="5">
    <source>
        <dbReference type="ARBA" id="ARBA00023180"/>
    </source>
</evidence>
<dbReference type="AlphaFoldDB" id="A0A1Y1VC15"/>
<evidence type="ECO:0000256" key="3">
    <source>
        <dbReference type="ARBA" id="ARBA00022989"/>
    </source>
</evidence>
<comment type="caution">
    <text evidence="9">The sequence shown here is derived from an EMBL/GenBank/DDBJ whole genome shotgun (WGS) entry which is preliminary data.</text>
</comment>
<dbReference type="Proteomes" id="UP000193719">
    <property type="component" value="Unassembled WGS sequence"/>
</dbReference>
<evidence type="ECO:0000256" key="7">
    <source>
        <dbReference type="SAM" id="SignalP"/>
    </source>
</evidence>
<keyword evidence="4 6" id="KW-0472">Membrane</keyword>
<sequence>MNILYISYVLLLCNFLKVFTKTIEINNASEFKDIFRDQHSDNDDNDIIINVVNEIELNDSDFIRVGDTISKIAITGVTINSKIIFNSKNSGIFFGKHVNNIEIMDITIESDGSVFYFDNNQQVNLYNVNMTGFVEVNMNSITKNVFTITNSNFNTPNSPINYLLRADSINLQITDSKFNGSQNLLISCLYISNKENGEIYVTNDRDEYGIIDIKNSIFKGGYTSRGIIAYFVSEINIKNSEIKDCYNNVRDGSFNCYFCDKVSVKNTIFLDNYTTEIGGSISLYRARRSFLENLLFVNTTAEGSGSAMYIYSEKIDNSISFIKNNTLKNVYARKNQLSRGHFLGLLGYIDITIEDIYCENINSYITDGSLFFINEDSKISMKNINLSNIYGNGIGALFFNCVNNNNLVVTIDTVVIKDSYQASIRSSSILLWLSSGVHMKLSNVKVINSGGYYVSFLTQFDLTNLEINNLYVDGFNSKIPSAFFDNEVMEKDSVTLKINNANIKNVYSLGAIIYMLGSKVEITNSNFDNIHSCFRNSLKGCEKGQSNIGMRDSSIGNLVGESTLLFENITISNLYGIRGFSNYSKVHSTIKNLTVENSFLENGIFSFSNDNNAYGFFEIDNSLFNNVESVKGSILNILKTNSGNYGIFFRNSKFQNNHSLKYGGIIYSIEESTSKNVNFTNCEFFNNTSSFGHIAYSLNKVSEPLFHFNEGYFILQQYKAIPNTFSTNPTRLAFHDDSYIINEIVSGTLIIQFIIINIYDDYNNQLSFGSSIDELIMDDLAYFEVKVTDKYGNSGNADIVGQSHGYCWEDKCYINNIQIVGFPGEYKFTFELLTFGVYSKFSNNKISMDFKIIECNETENIYQVKEHKFLKSCYKPKCDPSCNSGRCINDNVCDCSSTTYTGLYCNEHYKVARSHAKDILYRIISHILYLISTILIIAVFINRNVSIIKGGGYEFLILILVGMYFNAYYINSLTHERTKTRCFSLYITKNLAFSLIFGSILVKTLRIHIIFKYIRHATVLQAYKMHLIICSFILYHSILVILWMKYDGLSCSVQYNKLNKEYKECVYGKTKVFSILFNYSVLLVGIWLAYSIRYVNENFKEVNLFPLVFFR</sequence>
<evidence type="ECO:0000256" key="2">
    <source>
        <dbReference type="ARBA" id="ARBA00022692"/>
    </source>
</evidence>
<dbReference type="OrthoDB" id="2101621at2759"/>
<feature type="transmembrane region" description="Helical" evidence="6">
    <location>
        <begin position="983"/>
        <end position="1002"/>
    </location>
</feature>
<evidence type="ECO:0000313" key="10">
    <source>
        <dbReference type="Proteomes" id="UP000193719"/>
    </source>
</evidence>
<feature type="domain" description="G-protein coupled receptors family 3 profile" evidence="8">
    <location>
        <begin position="917"/>
        <end position="1111"/>
    </location>
</feature>
<feature type="transmembrane region" description="Helical" evidence="6">
    <location>
        <begin position="1023"/>
        <end position="1044"/>
    </location>
</feature>
<name>A0A1Y1VC15_9FUNG</name>
<dbReference type="Pfam" id="PF00003">
    <property type="entry name" value="7tm_3"/>
    <property type="match status" value="1"/>
</dbReference>
<dbReference type="STRING" id="1754191.A0A1Y1VC15"/>
<protein>
    <recommendedName>
        <fullName evidence="8">G-protein coupled receptors family 3 profile domain-containing protein</fullName>
    </recommendedName>
</protein>
<keyword evidence="10" id="KW-1185">Reference proteome</keyword>
<dbReference type="PRINTS" id="PR00248">
    <property type="entry name" value="GPCRMGR"/>
</dbReference>
<dbReference type="InterPro" id="IPR050726">
    <property type="entry name" value="mGluR"/>
</dbReference>
<feature type="chain" id="PRO_5012463259" description="G-protein coupled receptors family 3 profile domain-containing protein" evidence="7">
    <location>
        <begin position="21"/>
        <end position="1111"/>
    </location>
</feature>
<dbReference type="PANTHER" id="PTHR24060">
    <property type="entry name" value="METABOTROPIC GLUTAMATE RECEPTOR"/>
    <property type="match status" value="1"/>
</dbReference>
<proteinExistence type="predicted"/>
<reference evidence="9 10" key="1">
    <citation type="submission" date="2016-08" db="EMBL/GenBank/DDBJ databases">
        <title>Genomes of anaerobic fungi encode conserved fungal cellulosomes for biomass hydrolysis.</title>
        <authorList>
            <consortium name="DOE Joint Genome Institute"/>
            <person name="Haitjema C.H."/>
            <person name="Gilmore S.P."/>
            <person name="Henske J.K."/>
            <person name="Solomon K.V."/>
            <person name="De Groot R."/>
            <person name="Kuo A."/>
            <person name="Mondo S.J."/>
            <person name="Salamov A.A."/>
            <person name="Labutti K."/>
            <person name="Zhao Z."/>
            <person name="Chiniquy J."/>
            <person name="Barry K."/>
            <person name="Brewer H.M."/>
            <person name="Purvine S.O."/>
            <person name="Wright A.T."/>
            <person name="Boxma B."/>
            <person name="Van Alen T."/>
            <person name="Hackstein J.H."/>
            <person name="Baker S.E."/>
            <person name="Grigoriev I.V."/>
            <person name="O'Malley M.A."/>
        </authorList>
    </citation>
    <scope>NUCLEOTIDE SEQUENCE [LARGE SCALE GENOMIC DNA]</scope>
    <source>
        <strain evidence="10">finn</strain>
    </source>
</reference>
<keyword evidence="2 6" id="KW-0812">Transmembrane</keyword>
<keyword evidence="7" id="KW-0732">Signal</keyword>
<feature type="transmembrane region" description="Helical" evidence="6">
    <location>
        <begin position="1072"/>
        <end position="1090"/>
    </location>
</feature>
<feature type="transmembrane region" description="Helical" evidence="6">
    <location>
        <begin position="953"/>
        <end position="971"/>
    </location>
</feature>
<feature type="transmembrane region" description="Helical" evidence="6">
    <location>
        <begin position="919"/>
        <end position="941"/>
    </location>
</feature>
<keyword evidence="3 6" id="KW-1133">Transmembrane helix</keyword>
<organism evidence="9 10">
    <name type="scientific">Piromyces finnis</name>
    <dbReference type="NCBI Taxonomy" id="1754191"/>
    <lineage>
        <taxon>Eukaryota</taxon>
        <taxon>Fungi</taxon>
        <taxon>Fungi incertae sedis</taxon>
        <taxon>Chytridiomycota</taxon>
        <taxon>Chytridiomycota incertae sedis</taxon>
        <taxon>Neocallimastigomycetes</taxon>
        <taxon>Neocallimastigales</taxon>
        <taxon>Neocallimastigaceae</taxon>
        <taxon>Piromyces</taxon>
    </lineage>
</organism>